<dbReference type="PROSITE" id="PS51355">
    <property type="entry name" value="GLUTATHIONE_PEROXID_3"/>
    <property type="match status" value="1"/>
</dbReference>
<evidence type="ECO:0000256" key="3">
    <source>
        <dbReference type="ARBA" id="ARBA00023002"/>
    </source>
</evidence>
<dbReference type="InterPro" id="IPR029760">
    <property type="entry name" value="GPX_CS"/>
</dbReference>
<dbReference type="Proteomes" id="UP001162131">
    <property type="component" value="Unassembled WGS sequence"/>
</dbReference>
<evidence type="ECO:0000313" key="6">
    <source>
        <dbReference type="EMBL" id="CAG9325150.1"/>
    </source>
</evidence>
<comment type="caution">
    <text evidence="6">The sequence shown here is derived from an EMBL/GenBank/DDBJ whole genome shotgun (WGS) entry which is preliminary data.</text>
</comment>
<dbReference type="InterPro" id="IPR000889">
    <property type="entry name" value="Glutathione_peroxidase"/>
</dbReference>
<dbReference type="PROSITE" id="PS00763">
    <property type="entry name" value="GLUTATHIONE_PEROXID_2"/>
    <property type="match status" value="1"/>
</dbReference>
<keyword evidence="3 5" id="KW-0560">Oxidoreductase</keyword>
<dbReference type="InterPro" id="IPR036249">
    <property type="entry name" value="Thioredoxin-like_sf"/>
</dbReference>
<evidence type="ECO:0000256" key="4">
    <source>
        <dbReference type="PIRSR" id="PIRSR000303-1"/>
    </source>
</evidence>
<gene>
    <name evidence="6" type="ORF">BSTOLATCC_MIC37896</name>
</gene>
<dbReference type="Pfam" id="PF00255">
    <property type="entry name" value="GSHPx"/>
    <property type="match status" value="1"/>
</dbReference>
<proteinExistence type="inferred from homology"/>
<evidence type="ECO:0000256" key="5">
    <source>
        <dbReference type="RuleBase" id="RU000499"/>
    </source>
</evidence>
<accession>A0AAU9JCZ7</accession>
<dbReference type="GO" id="GO:0006979">
    <property type="term" value="P:response to oxidative stress"/>
    <property type="evidence" value="ECO:0007669"/>
    <property type="project" value="InterPro"/>
</dbReference>
<dbReference type="PROSITE" id="PS00460">
    <property type="entry name" value="GLUTATHIONE_PEROXID_1"/>
    <property type="match status" value="1"/>
</dbReference>
<comment type="similarity">
    <text evidence="1 5">Belongs to the glutathione peroxidase family.</text>
</comment>
<keyword evidence="2 5" id="KW-0575">Peroxidase</keyword>
<dbReference type="EMBL" id="CAJZBQ010000037">
    <property type="protein sequence ID" value="CAG9325150.1"/>
    <property type="molecule type" value="Genomic_DNA"/>
</dbReference>
<dbReference type="GO" id="GO:0004601">
    <property type="term" value="F:peroxidase activity"/>
    <property type="evidence" value="ECO:0007669"/>
    <property type="project" value="UniProtKB-KW"/>
</dbReference>
<dbReference type="PRINTS" id="PR01011">
    <property type="entry name" value="GLUTPROXDASE"/>
</dbReference>
<evidence type="ECO:0000313" key="7">
    <source>
        <dbReference type="Proteomes" id="UP001162131"/>
    </source>
</evidence>
<dbReference type="InterPro" id="IPR029759">
    <property type="entry name" value="GPX_AS"/>
</dbReference>
<evidence type="ECO:0000256" key="2">
    <source>
        <dbReference type="ARBA" id="ARBA00022559"/>
    </source>
</evidence>
<protein>
    <recommendedName>
        <fullName evidence="5">Glutathione peroxidase</fullName>
    </recommendedName>
</protein>
<dbReference type="PIRSF" id="PIRSF000303">
    <property type="entry name" value="Glutathion_perox"/>
    <property type="match status" value="1"/>
</dbReference>
<name>A0AAU9JCZ7_9CILI</name>
<dbReference type="CDD" id="cd00340">
    <property type="entry name" value="GSH_Peroxidase"/>
    <property type="match status" value="1"/>
</dbReference>
<sequence>MGTCIGRDDCRTYYKSIYDISIEDIDGNEIKLSTFQNQVLLIVNVATYCGLTDKNYFQLEELYEKYNSKGFNVIAFPCNQFLFQEPREEAKIKAFVKSKGARFILCKKTQINGDKAHDLFKYLRQNSKLRGGRIGWNFGKFLVDKNGDIYNYYSPGTEPELIKPDIERLI</sequence>
<dbReference type="PANTHER" id="PTHR11592">
    <property type="entry name" value="GLUTATHIONE PEROXIDASE"/>
    <property type="match status" value="1"/>
</dbReference>
<evidence type="ECO:0000256" key="1">
    <source>
        <dbReference type="ARBA" id="ARBA00006926"/>
    </source>
</evidence>
<organism evidence="6 7">
    <name type="scientific">Blepharisma stoltei</name>
    <dbReference type="NCBI Taxonomy" id="1481888"/>
    <lineage>
        <taxon>Eukaryota</taxon>
        <taxon>Sar</taxon>
        <taxon>Alveolata</taxon>
        <taxon>Ciliophora</taxon>
        <taxon>Postciliodesmatophora</taxon>
        <taxon>Heterotrichea</taxon>
        <taxon>Heterotrichida</taxon>
        <taxon>Blepharismidae</taxon>
        <taxon>Blepharisma</taxon>
    </lineage>
</organism>
<dbReference type="Gene3D" id="3.40.30.10">
    <property type="entry name" value="Glutaredoxin"/>
    <property type="match status" value="1"/>
</dbReference>
<reference evidence="6" key="1">
    <citation type="submission" date="2021-09" db="EMBL/GenBank/DDBJ databases">
        <authorList>
            <consortium name="AG Swart"/>
            <person name="Singh M."/>
            <person name="Singh A."/>
            <person name="Seah K."/>
            <person name="Emmerich C."/>
        </authorList>
    </citation>
    <scope>NUCLEOTIDE SEQUENCE</scope>
    <source>
        <strain evidence="6">ATCC30299</strain>
    </source>
</reference>
<dbReference type="PANTHER" id="PTHR11592:SF78">
    <property type="entry name" value="GLUTATHIONE PEROXIDASE"/>
    <property type="match status" value="1"/>
</dbReference>
<dbReference type="SUPFAM" id="SSF52833">
    <property type="entry name" value="Thioredoxin-like"/>
    <property type="match status" value="1"/>
</dbReference>
<dbReference type="AlphaFoldDB" id="A0AAU9JCZ7"/>
<keyword evidence="7" id="KW-1185">Reference proteome</keyword>
<feature type="active site" evidence="4">
    <location>
        <position position="49"/>
    </location>
</feature>